<dbReference type="NCBIfam" id="NF003673">
    <property type="entry name" value="PRK05298.1"/>
    <property type="match status" value="1"/>
</dbReference>
<dbReference type="SMART" id="SM00490">
    <property type="entry name" value="HELICc"/>
    <property type="match status" value="1"/>
</dbReference>
<evidence type="ECO:0000256" key="14">
    <source>
        <dbReference type="RuleBase" id="RU003587"/>
    </source>
</evidence>
<keyword evidence="7 13" id="KW-0067">ATP-binding</keyword>
<dbReference type="GO" id="GO:0009381">
    <property type="term" value="F:excinuclease ABC activity"/>
    <property type="evidence" value="ECO:0007669"/>
    <property type="project" value="UniProtKB-UniRule"/>
</dbReference>
<dbReference type="GO" id="GO:0003677">
    <property type="term" value="F:DNA binding"/>
    <property type="evidence" value="ECO:0007669"/>
    <property type="project" value="UniProtKB-UniRule"/>
</dbReference>
<evidence type="ECO:0000256" key="8">
    <source>
        <dbReference type="ARBA" id="ARBA00022881"/>
    </source>
</evidence>
<dbReference type="SUPFAM" id="SSF52540">
    <property type="entry name" value="P-loop containing nucleoside triphosphate hydrolases"/>
    <property type="match status" value="2"/>
</dbReference>
<comment type="function">
    <text evidence="13">The UvrABC repair system catalyzes the recognition and processing of DNA lesions. A damage recognition complex composed of 2 UvrA and 2 UvrB subunits scans DNA for abnormalities. Upon binding of the UvrA(2)B(2) complex to a putative damaged site, the DNA wraps around one UvrB monomer. DNA wrap is dependent on ATP binding by UvrB and probably causes local melting of the DNA helix, facilitating insertion of UvrB beta-hairpin between the DNA strands. Then UvrB probes one DNA strand for the presence of a lesion. If a lesion is found the UvrA subunits dissociate and the UvrB-DNA preincision complex is formed. This complex is subsequently bound by UvrC and the second UvrB is released. If no lesion is found, the DNA wraps around the other UvrB subunit that will check the other stand for damage.</text>
</comment>
<gene>
    <name evidence="13 19" type="primary">uvrB</name>
    <name evidence="19" type="ORF">NATSA_02755</name>
</gene>
<feature type="binding site" evidence="13">
    <location>
        <begin position="41"/>
        <end position="48"/>
    </location>
    <ligand>
        <name>ATP</name>
        <dbReference type="ChEBI" id="CHEBI:30616"/>
    </ligand>
</feature>
<dbReference type="Pfam" id="PF02151">
    <property type="entry name" value="UVR"/>
    <property type="match status" value="1"/>
</dbReference>
<feature type="coiled-coil region" evidence="15">
    <location>
        <begin position="259"/>
        <end position="286"/>
    </location>
</feature>
<comment type="subcellular location">
    <subcellularLocation>
        <location evidence="1 13 14">Cytoplasm</location>
    </subcellularLocation>
</comment>
<dbReference type="InterPro" id="IPR024759">
    <property type="entry name" value="UvrB_YAD/RRR_dom"/>
</dbReference>
<evidence type="ECO:0000313" key="20">
    <source>
        <dbReference type="Proteomes" id="UP000673975"/>
    </source>
</evidence>
<dbReference type="EMBL" id="JAFIDN010000002">
    <property type="protein sequence ID" value="MBP3191576.1"/>
    <property type="molecule type" value="Genomic_DNA"/>
</dbReference>
<sequence>MERMSDFKLASPFKPAGDQPQAIAELVDGINENEKFQTLLGITGSGKTRTMASVIESTGKPTLVMSHNKTLAAQLYRELSDFFPDNCVEFFISYYDYYQPEAYIASQDKYIEKDLSINDEIQRLRLRATSSLLSGRRDVIIVSSVSCIYGIGSPSEYEKLIINLKTGNEIPRNKLLYDLVELHYSRNDHQFERARFRVRGDVVDLFPAYSEHALRISFWGDEIESLTLFDPETGELLEEVDQFFIYPASHYVTTKARLKQAIDQIRDELEIRLDILRAEEKYIEAQRLEQRTMFDIEMMQEIGFCPGIENYSRYLAGRKPDERPYCLFDYFPEDFLLFVDESHQTVPQIGAMYGGDRSRKVNLVEHGFRLPSALDNRPLTFEEWESMVNQCIFVSATPSDYELEKSQGTYVEQIIRPTGLMEPEIEVRPLKYQIDDIVGEVQKAVDKKQRVLCLTLTKRMSEELSQYLKDLGIKAAYMHSELDALERVEVLYRYRRGDYDVLVGINLLREGIDIPELGLVAILDADKEGFLRSETSLFQISGRAARNVDGRVIMYADKVTDSMKKVIDETQRRREIQKKYNEENGIVPATVAKDLKPLVDPALIGAKSFEMEEDEQQTEFLEQIKVADDGIHYKPAPAMKEVVFEDKDKFITHLKESMRTAAKNMEFEEAARIRDQIAQVEKNLDG</sequence>
<feature type="domain" description="UVR" evidence="16">
    <location>
        <begin position="648"/>
        <end position="683"/>
    </location>
</feature>
<keyword evidence="15" id="KW-0175">Coiled coil</keyword>
<dbReference type="Proteomes" id="UP000673975">
    <property type="component" value="Unassembled WGS sequence"/>
</dbReference>
<dbReference type="InterPro" id="IPR001943">
    <property type="entry name" value="UVR_dom"/>
</dbReference>
<dbReference type="NCBIfam" id="TIGR00631">
    <property type="entry name" value="uvrb"/>
    <property type="match status" value="1"/>
</dbReference>
<evidence type="ECO:0000256" key="15">
    <source>
        <dbReference type="SAM" id="Coils"/>
    </source>
</evidence>
<evidence type="ECO:0000256" key="2">
    <source>
        <dbReference type="ARBA" id="ARBA00008533"/>
    </source>
</evidence>
<dbReference type="Pfam" id="PF12344">
    <property type="entry name" value="UvrB"/>
    <property type="match status" value="1"/>
</dbReference>
<evidence type="ECO:0000256" key="12">
    <source>
        <dbReference type="ARBA" id="ARBA00029504"/>
    </source>
</evidence>
<dbReference type="AlphaFoldDB" id="A0A8J7S7I8"/>
<dbReference type="PANTHER" id="PTHR24029:SF0">
    <property type="entry name" value="UVRABC SYSTEM PROTEIN B"/>
    <property type="match status" value="1"/>
</dbReference>
<dbReference type="InterPro" id="IPR041471">
    <property type="entry name" value="UvrB_inter"/>
</dbReference>
<dbReference type="CDD" id="cd18790">
    <property type="entry name" value="SF2_C_UvrB"/>
    <property type="match status" value="1"/>
</dbReference>
<keyword evidence="4 13" id="KW-0547">Nucleotide-binding</keyword>
<dbReference type="GO" id="GO:0009380">
    <property type="term" value="C:excinuclease repair complex"/>
    <property type="evidence" value="ECO:0007669"/>
    <property type="project" value="InterPro"/>
</dbReference>
<keyword evidence="8 13" id="KW-0267">Excision nuclease</keyword>
<feature type="domain" description="Helicase C-terminal" evidence="18">
    <location>
        <begin position="433"/>
        <end position="595"/>
    </location>
</feature>
<keyword evidence="20" id="KW-1185">Reference proteome</keyword>
<dbReference type="Pfam" id="PF00271">
    <property type="entry name" value="Helicase_C"/>
    <property type="match status" value="1"/>
</dbReference>
<evidence type="ECO:0000256" key="6">
    <source>
        <dbReference type="ARBA" id="ARBA00022769"/>
    </source>
</evidence>
<dbReference type="GO" id="GO:0005524">
    <property type="term" value="F:ATP binding"/>
    <property type="evidence" value="ECO:0007669"/>
    <property type="project" value="UniProtKB-UniRule"/>
</dbReference>
<protein>
    <recommendedName>
        <fullName evidence="12 13">UvrABC system protein B</fullName>
        <shortName evidence="13">Protein UvrB</shortName>
    </recommendedName>
    <alternativeName>
        <fullName evidence="13">Excinuclease ABC subunit B</fullName>
    </alternativeName>
</protein>
<comment type="subunit">
    <text evidence="11 13 14">Forms a heterotetramer with UvrA during the search for lesions. Interacts with UvrC in an incision complex.</text>
</comment>
<evidence type="ECO:0000256" key="4">
    <source>
        <dbReference type="ARBA" id="ARBA00022741"/>
    </source>
</evidence>
<dbReference type="InterPro" id="IPR014001">
    <property type="entry name" value="Helicase_ATP-bd"/>
</dbReference>
<feature type="short sequence motif" description="Beta-hairpin" evidence="13">
    <location>
        <begin position="94"/>
        <end position="117"/>
    </location>
</feature>
<comment type="domain">
    <text evidence="13">The beta-hairpin motif is involved in DNA binding.</text>
</comment>
<dbReference type="InterPro" id="IPR001650">
    <property type="entry name" value="Helicase_C-like"/>
</dbReference>
<evidence type="ECO:0000259" key="16">
    <source>
        <dbReference type="PROSITE" id="PS50151"/>
    </source>
</evidence>
<evidence type="ECO:0000256" key="11">
    <source>
        <dbReference type="ARBA" id="ARBA00026033"/>
    </source>
</evidence>
<comment type="caution">
    <text evidence="19">The sequence shown here is derived from an EMBL/GenBank/DDBJ whole genome shotgun (WGS) entry which is preliminary data.</text>
</comment>
<dbReference type="Gene3D" id="3.40.50.300">
    <property type="entry name" value="P-loop containing nucleotide triphosphate hydrolases"/>
    <property type="match status" value="3"/>
</dbReference>
<comment type="similarity">
    <text evidence="2 13 14">Belongs to the UvrB family.</text>
</comment>
<evidence type="ECO:0000259" key="18">
    <source>
        <dbReference type="PROSITE" id="PS51194"/>
    </source>
</evidence>
<evidence type="ECO:0000256" key="10">
    <source>
        <dbReference type="ARBA" id="ARBA00023236"/>
    </source>
</evidence>
<evidence type="ECO:0000313" key="19">
    <source>
        <dbReference type="EMBL" id="MBP3191576.1"/>
    </source>
</evidence>
<dbReference type="InterPro" id="IPR004807">
    <property type="entry name" value="UvrB"/>
</dbReference>
<dbReference type="GO" id="GO:0009432">
    <property type="term" value="P:SOS response"/>
    <property type="evidence" value="ECO:0007669"/>
    <property type="project" value="UniProtKB-UniRule"/>
</dbReference>
<keyword evidence="5 13" id="KW-0227">DNA damage</keyword>
<keyword evidence="3 13" id="KW-0963">Cytoplasm</keyword>
<dbReference type="InterPro" id="IPR027417">
    <property type="entry name" value="P-loop_NTPase"/>
</dbReference>
<dbReference type="SMART" id="SM00487">
    <property type="entry name" value="DEXDc"/>
    <property type="match status" value="1"/>
</dbReference>
<dbReference type="InterPro" id="IPR006935">
    <property type="entry name" value="Helicase/UvrB_N"/>
</dbReference>
<dbReference type="PANTHER" id="PTHR24029">
    <property type="entry name" value="UVRABC SYSTEM PROTEIN B"/>
    <property type="match status" value="1"/>
</dbReference>
<dbReference type="PROSITE" id="PS51194">
    <property type="entry name" value="HELICASE_CTER"/>
    <property type="match status" value="1"/>
</dbReference>
<reference evidence="19" key="1">
    <citation type="submission" date="2021-02" db="EMBL/GenBank/DDBJ databases">
        <title>Natronogracilivirga saccharolytica gen. nov. sp. nov. a new anaerobic, haloalkiliphilic carbohydrate-fermenting bacterium from soda lake and proposing of Cyclonatronumiaceae fam. nov. in the phylum Balneolaeota.</title>
        <authorList>
            <person name="Zhilina T.N."/>
            <person name="Sorokin D.Y."/>
            <person name="Zavarzina D.G."/>
            <person name="Toshchakov S.V."/>
            <person name="Kublanov I.V."/>
        </authorList>
    </citation>
    <scope>NUCLEOTIDE SEQUENCE</scope>
    <source>
        <strain evidence="19">Z-1702</strain>
    </source>
</reference>
<organism evidence="19 20">
    <name type="scientific">Natronogracilivirga saccharolytica</name>
    <dbReference type="NCBI Taxonomy" id="2812953"/>
    <lineage>
        <taxon>Bacteria</taxon>
        <taxon>Pseudomonadati</taxon>
        <taxon>Balneolota</taxon>
        <taxon>Balneolia</taxon>
        <taxon>Balneolales</taxon>
        <taxon>Cyclonatronaceae</taxon>
        <taxon>Natronogracilivirga</taxon>
    </lineage>
</organism>
<evidence type="ECO:0000256" key="7">
    <source>
        <dbReference type="ARBA" id="ARBA00022840"/>
    </source>
</evidence>
<dbReference type="InterPro" id="IPR036876">
    <property type="entry name" value="UVR_dom_sf"/>
</dbReference>
<feature type="domain" description="Helicase ATP-binding" evidence="17">
    <location>
        <begin position="28"/>
        <end position="187"/>
    </location>
</feature>
<evidence type="ECO:0000256" key="1">
    <source>
        <dbReference type="ARBA" id="ARBA00004496"/>
    </source>
</evidence>
<proteinExistence type="inferred from homology"/>
<keyword evidence="9 13" id="KW-0234">DNA repair</keyword>
<dbReference type="Pfam" id="PF17757">
    <property type="entry name" value="UvrB_inter"/>
    <property type="match status" value="1"/>
</dbReference>
<dbReference type="Gene3D" id="4.10.860.10">
    <property type="entry name" value="UVR domain"/>
    <property type="match status" value="1"/>
</dbReference>
<evidence type="ECO:0000256" key="13">
    <source>
        <dbReference type="HAMAP-Rule" id="MF_00204"/>
    </source>
</evidence>
<dbReference type="GO" id="GO:0006289">
    <property type="term" value="P:nucleotide-excision repair"/>
    <property type="evidence" value="ECO:0007669"/>
    <property type="project" value="UniProtKB-UniRule"/>
</dbReference>
<dbReference type="HAMAP" id="MF_00204">
    <property type="entry name" value="UvrB"/>
    <property type="match status" value="1"/>
</dbReference>
<keyword evidence="10 13" id="KW-0742">SOS response</keyword>
<evidence type="ECO:0000256" key="5">
    <source>
        <dbReference type="ARBA" id="ARBA00022763"/>
    </source>
</evidence>
<evidence type="ECO:0000256" key="3">
    <source>
        <dbReference type="ARBA" id="ARBA00022490"/>
    </source>
</evidence>
<dbReference type="GO" id="GO:0005737">
    <property type="term" value="C:cytoplasm"/>
    <property type="evidence" value="ECO:0007669"/>
    <property type="project" value="UniProtKB-SubCell"/>
</dbReference>
<dbReference type="PROSITE" id="PS50151">
    <property type="entry name" value="UVR"/>
    <property type="match status" value="1"/>
</dbReference>
<evidence type="ECO:0000259" key="17">
    <source>
        <dbReference type="PROSITE" id="PS51192"/>
    </source>
</evidence>
<dbReference type="Pfam" id="PF04851">
    <property type="entry name" value="ResIII"/>
    <property type="match status" value="1"/>
</dbReference>
<dbReference type="GO" id="GO:0016887">
    <property type="term" value="F:ATP hydrolysis activity"/>
    <property type="evidence" value="ECO:0007669"/>
    <property type="project" value="InterPro"/>
</dbReference>
<dbReference type="PROSITE" id="PS51192">
    <property type="entry name" value="HELICASE_ATP_BIND_1"/>
    <property type="match status" value="1"/>
</dbReference>
<evidence type="ECO:0000256" key="9">
    <source>
        <dbReference type="ARBA" id="ARBA00023204"/>
    </source>
</evidence>
<keyword evidence="6 13" id="KW-0228">DNA excision</keyword>
<accession>A0A8J7S7I8</accession>
<name>A0A8J7S7I8_9BACT</name>
<dbReference type="CDD" id="cd17916">
    <property type="entry name" value="DEXHc_UvrB"/>
    <property type="match status" value="1"/>
</dbReference>
<dbReference type="SUPFAM" id="SSF46600">
    <property type="entry name" value="C-terminal UvrC-binding domain of UvrB"/>
    <property type="match status" value="1"/>
</dbReference>